<protein>
    <submittedName>
        <fullName evidence="1">ATP-binding protein</fullName>
    </submittedName>
</protein>
<keyword evidence="1" id="KW-0067">ATP-binding</keyword>
<dbReference type="EMBL" id="CP073041">
    <property type="protein sequence ID" value="UXE64329.1"/>
    <property type="molecule type" value="Genomic_DNA"/>
</dbReference>
<dbReference type="Gene3D" id="3.40.50.300">
    <property type="entry name" value="P-loop containing nucleotide triphosphate hydrolases"/>
    <property type="match status" value="1"/>
</dbReference>
<dbReference type="SUPFAM" id="SSF52540">
    <property type="entry name" value="P-loop containing nucleoside triphosphate hydrolases"/>
    <property type="match status" value="1"/>
</dbReference>
<name>A0A977PYW7_9CYAN</name>
<dbReference type="AlphaFoldDB" id="A0A977PYW7"/>
<dbReference type="KEGG" id="wna:KA717_18720"/>
<proteinExistence type="predicted"/>
<keyword evidence="1" id="KW-0547">Nucleotide-binding</keyword>
<evidence type="ECO:0000313" key="1">
    <source>
        <dbReference type="EMBL" id="UXE64329.1"/>
    </source>
</evidence>
<dbReference type="Proteomes" id="UP001065613">
    <property type="component" value="Chromosome"/>
</dbReference>
<reference evidence="1" key="1">
    <citation type="submission" date="2021-04" db="EMBL/GenBank/DDBJ databases">
        <title>Genome sequence of Woronichinia naegeliana from Washington state freshwater lake bloom.</title>
        <authorList>
            <person name="Dreher T.W."/>
        </authorList>
    </citation>
    <scope>NUCLEOTIDE SEQUENCE</scope>
    <source>
        <strain evidence="1">WA131</strain>
    </source>
</reference>
<dbReference type="GO" id="GO:0005524">
    <property type="term" value="F:ATP binding"/>
    <property type="evidence" value="ECO:0007669"/>
    <property type="project" value="UniProtKB-KW"/>
</dbReference>
<dbReference type="GO" id="GO:0043531">
    <property type="term" value="F:ADP binding"/>
    <property type="evidence" value="ECO:0007669"/>
    <property type="project" value="InterPro"/>
</dbReference>
<dbReference type="InterPro" id="IPR027417">
    <property type="entry name" value="P-loop_NTPase"/>
</dbReference>
<accession>A0A977PYW7</accession>
<gene>
    <name evidence="1" type="ORF">KA717_18720</name>
</gene>
<organism evidence="1">
    <name type="scientific">Woronichinia naegeliana WA131</name>
    <dbReference type="NCBI Taxonomy" id="2824559"/>
    <lineage>
        <taxon>Bacteria</taxon>
        <taxon>Bacillati</taxon>
        <taxon>Cyanobacteriota</taxon>
        <taxon>Cyanophyceae</taxon>
        <taxon>Synechococcales</taxon>
        <taxon>Coelosphaeriaceae</taxon>
        <taxon>Woronichinia</taxon>
    </lineage>
</organism>
<sequence length="552" mass="64204">MVRMTSKEFDRRFSGITPKPRHVILQLLQGKKDDEISLEMESAVTTIRKHIENLCDLFEIPGEIDGIKRRRRDLLTALFLEHRPDLVNAEVSIGFPKTSVLSIPERERESWQERIDVANFIGREKELKDLNEWVLTEKCRLVGIHALPGMGKTFLGTKFSTKYGREFDRVIWRSLNGDSCFADLVKDWLEWIEPEALDSEMNELINKLKGKYEEIKKVFRKVTDEQKLNYQNLVNQTLDRLLVVLRDARCLLILDNFDQVLLKGDFAGDYEPHHKPYGLLLKRLASELHTSCLLVLSREKPREILTADTLPTRTLDLSGFTEENALEFLGAKETTENELVGWRDLIRVYGYNPLALKFLKPIINDLWGGNINNFINQSSLTEMIQNFSNLIQRQLEILTSVERHLLYYLATQGKQSLSDLSQASIPDDLIETDTVISAMLSLKSRFLIEKLQNGYFSLQPVIQECTLKSLGQVFVKEMQEDSDYFLLSHFDISKLTDRQIRLILREFLKENSHHYWLDFFKELEQSHGKNSLLQKNLKMIQANLEKVLFNHI</sequence>